<dbReference type="AlphaFoldDB" id="A0A803Q8R5"/>
<accession>A0A803Q8R5</accession>
<evidence type="ECO:0000313" key="3">
    <source>
        <dbReference type="Proteomes" id="UP000596661"/>
    </source>
</evidence>
<feature type="region of interest" description="Disordered" evidence="1">
    <location>
        <begin position="50"/>
        <end position="72"/>
    </location>
</feature>
<dbReference type="Gramene" id="evm.model.08.1459">
    <property type="protein sequence ID" value="cds.evm.model.08.1459"/>
    <property type="gene ID" value="evm.TU.08.1459"/>
</dbReference>
<evidence type="ECO:0000256" key="1">
    <source>
        <dbReference type="SAM" id="MobiDB-lite"/>
    </source>
</evidence>
<dbReference type="Proteomes" id="UP000596661">
    <property type="component" value="Chromosome 8"/>
</dbReference>
<protein>
    <submittedName>
        <fullName evidence="2">Uncharacterized protein</fullName>
    </submittedName>
</protein>
<sequence>MFGHLSASHRRPSSALDEALARRQGRAHLLAFIKALCPVGWRANSPRVANREEVGGGEESGTMGSRRAAKISSMGPGHYKKIRYVRTYVKTSYT</sequence>
<evidence type="ECO:0000313" key="2">
    <source>
        <dbReference type="EnsemblPlants" id="cds.evm.model.08.1459"/>
    </source>
</evidence>
<dbReference type="EnsemblPlants" id="evm.model.08.1459">
    <property type="protein sequence ID" value="cds.evm.model.08.1459"/>
    <property type="gene ID" value="evm.TU.08.1459"/>
</dbReference>
<name>A0A803Q8R5_CANSA</name>
<organism evidence="2 3">
    <name type="scientific">Cannabis sativa</name>
    <name type="common">Hemp</name>
    <name type="synonym">Marijuana</name>
    <dbReference type="NCBI Taxonomy" id="3483"/>
    <lineage>
        <taxon>Eukaryota</taxon>
        <taxon>Viridiplantae</taxon>
        <taxon>Streptophyta</taxon>
        <taxon>Embryophyta</taxon>
        <taxon>Tracheophyta</taxon>
        <taxon>Spermatophyta</taxon>
        <taxon>Magnoliopsida</taxon>
        <taxon>eudicotyledons</taxon>
        <taxon>Gunneridae</taxon>
        <taxon>Pentapetalae</taxon>
        <taxon>rosids</taxon>
        <taxon>fabids</taxon>
        <taxon>Rosales</taxon>
        <taxon>Cannabaceae</taxon>
        <taxon>Cannabis</taxon>
    </lineage>
</organism>
<reference evidence="2" key="1">
    <citation type="submission" date="2018-11" db="EMBL/GenBank/DDBJ databases">
        <authorList>
            <person name="Grassa J C."/>
        </authorList>
    </citation>
    <scope>NUCLEOTIDE SEQUENCE [LARGE SCALE GENOMIC DNA]</scope>
</reference>
<dbReference type="EMBL" id="UZAU01000712">
    <property type="status" value="NOT_ANNOTATED_CDS"/>
    <property type="molecule type" value="Genomic_DNA"/>
</dbReference>
<keyword evidence="3" id="KW-1185">Reference proteome</keyword>
<proteinExistence type="predicted"/>
<reference evidence="2" key="2">
    <citation type="submission" date="2021-03" db="UniProtKB">
        <authorList>
            <consortium name="EnsemblPlants"/>
        </authorList>
    </citation>
    <scope>IDENTIFICATION</scope>
</reference>